<name>A0A8S3A3A2_9BILA</name>
<dbReference type="Proteomes" id="UP000681722">
    <property type="component" value="Unassembled WGS sequence"/>
</dbReference>
<dbReference type="AlphaFoldDB" id="A0A8S3A3A2"/>
<comment type="caution">
    <text evidence="1">The sequence shown here is derived from an EMBL/GenBank/DDBJ whole genome shotgun (WGS) entry which is preliminary data.</text>
</comment>
<evidence type="ECO:0000313" key="2">
    <source>
        <dbReference type="Proteomes" id="UP000681722"/>
    </source>
</evidence>
<evidence type="ECO:0000313" key="1">
    <source>
        <dbReference type="EMBL" id="CAF4683041.1"/>
    </source>
</evidence>
<accession>A0A8S3A3A2</accession>
<protein>
    <submittedName>
        <fullName evidence="1">Uncharacterized protein</fullName>
    </submittedName>
</protein>
<feature type="non-terminal residue" evidence="1">
    <location>
        <position position="1"/>
    </location>
</feature>
<reference evidence="1" key="1">
    <citation type="submission" date="2021-02" db="EMBL/GenBank/DDBJ databases">
        <authorList>
            <person name="Nowell W R."/>
        </authorList>
    </citation>
    <scope>NUCLEOTIDE SEQUENCE</scope>
</reference>
<sequence>VHHILADSYTNRLWCLDRMRFRLYYYVLPTSADEIVKCLK</sequence>
<dbReference type="EMBL" id="CAJOBC010154821">
    <property type="protein sequence ID" value="CAF4683041.1"/>
    <property type="molecule type" value="Genomic_DNA"/>
</dbReference>
<proteinExistence type="predicted"/>
<organism evidence="1 2">
    <name type="scientific">Didymodactylos carnosus</name>
    <dbReference type="NCBI Taxonomy" id="1234261"/>
    <lineage>
        <taxon>Eukaryota</taxon>
        <taxon>Metazoa</taxon>
        <taxon>Spiralia</taxon>
        <taxon>Gnathifera</taxon>
        <taxon>Rotifera</taxon>
        <taxon>Eurotatoria</taxon>
        <taxon>Bdelloidea</taxon>
        <taxon>Philodinida</taxon>
        <taxon>Philodinidae</taxon>
        <taxon>Didymodactylos</taxon>
    </lineage>
</organism>
<gene>
    <name evidence="1" type="ORF">SRO942_LOCUS51104</name>
</gene>